<comment type="subcellular location">
    <subcellularLocation>
        <location evidence="1">Cytoplasm</location>
    </subcellularLocation>
</comment>
<dbReference type="CDD" id="cd03221">
    <property type="entry name" value="ABCF_EF-3"/>
    <property type="match status" value="2"/>
</dbReference>
<dbReference type="Proteomes" id="UP000198341">
    <property type="component" value="Chromosome 2"/>
</dbReference>
<keyword evidence="2" id="KW-0963">Cytoplasm</keyword>
<dbReference type="RefSeq" id="XP_007514702.1">
    <property type="nucleotide sequence ID" value="XM_007514640.1"/>
</dbReference>
<evidence type="ECO:0000256" key="7">
    <source>
        <dbReference type="SAM" id="Coils"/>
    </source>
</evidence>
<keyword evidence="4" id="KW-0547">Nucleotide-binding</keyword>
<keyword evidence="11" id="KW-1185">Reference proteome</keyword>
<dbReference type="GeneID" id="19017512"/>
<keyword evidence="5 10" id="KW-0067">ATP-binding</keyword>
<accession>K8EAR4</accession>
<dbReference type="GO" id="GO:0016887">
    <property type="term" value="F:ATP hydrolysis activity"/>
    <property type="evidence" value="ECO:0007669"/>
    <property type="project" value="InterPro"/>
</dbReference>
<dbReference type="PROSITE" id="PS00211">
    <property type="entry name" value="ABC_TRANSPORTER_1"/>
    <property type="match status" value="3"/>
</dbReference>
<dbReference type="InterPro" id="IPR047038">
    <property type="entry name" value="eEF3_chromodomain-like_sf"/>
</dbReference>
<evidence type="ECO:0000313" key="10">
    <source>
        <dbReference type="EMBL" id="CCO14942.1"/>
    </source>
</evidence>
<dbReference type="eggNOG" id="KOG0062">
    <property type="taxonomic scope" value="Eukaryota"/>
</dbReference>
<dbReference type="Gene3D" id="2.40.50.990">
    <property type="match status" value="1"/>
</dbReference>
<dbReference type="Pfam" id="PF12848">
    <property type="entry name" value="ABC_tran_Xtn"/>
    <property type="match status" value="1"/>
</dbReference>
<evidence type="ECO:0000256" key="8">
    <source>
        <dbReference type="SAM" id="MobiDB-lite"/>
    </source>
</evidence>
<name>K8EAR4_9CHLO</name>
<dbReference type="KEGG" id="bpg:Bathy02g03990"/>
<feature type="domain" description="ABC transporter" evidence="9">
    <location>
        <begin position="1112"/>
        <end position="1329"/>
    </location>
</feature>
<feature type="domain" description="ABC transporter" evidence="9">
    <location>
        <begin position="799"/>
        <end position="1040"/>
    </location>
</feature>
<dbReference type="FunFam" id="3.40.50.300:FF:000104">
    <property type="entry name" value="ATP-binding cassette sub-family F member 3"/>
    <property type="match status" value="1"/>
</dbReference>
<evidence type="ECO:0000313" key="11">
    <source>
        <dbReference type="Proteomes" id="UP000198341"/>
    </source>
</evidence>
<dbReference type="SMART" id="SM00382">
    <property type="entry name" value="AAA"/>
    <property type="match status" value="4"/>
</dbReference>
<protein>
    <submittedName>
        <fullName evidence="10">ATP-binding cassette sub-family F member 2</fullName>
    </submittedName>
</protein>
<dbReference type="InterPro" id="IPR003593">
    <property type="entry name" value="AAA+_ATPase"/>
</dbReference>
<evidence type="ECO:0000256" key="6">
    <source>
        <dbReference type="ARBA" id="ARBA00061344"/>
    </source>
</evidence>
<evidence type="ECO:0000259" key="9">
    <source>
        <dbReference type="PROSITE" id="PS50893"/>
    </source>
</evidence>
<feature type="region of interest" description="Disordered" evidence="8">
    <location>
        <begin position="732"/>
        <end position="783"/>
    </location>
</feature>
<feature type="compositionally biased region" description="Acidic residues" evidence="8">
    <location>
        <begin position="765"/>
        <end position="782"/>
    </location>
</feature>
<dbReference type="FunFam" id="3.40.50.300:FF:001135">
    <property type="entry name" value="ABC transporter F family member 3"/>
    <property type="match status" value="1"/>
</dbReference>
<evidence type="ECO:0000256" key="1">
    <source>
        <dbReference type="ARBA" id="ARBA00004496"/>
    </source>
</evidence>
<proteinExistence type="inferred from homology"/>
<dbReference type="PROSITE" id="PS50893">
    <property type="entry name" value="ABC_TRANSPORTER_2"/>
    <property type="match status" value="4"/>
</dbReference>
<evidence type="ECO:0000256" key="2">
    <source>
        <dbReference type="ARBA" id="ARBA00022490"/>
    </source>
</evidence>
<keyword evidence="3" id="KW-0677">Repeat</keyword>
<comment type="similarity">
    <text evidence="6">Belongs to the ABC transporter superfamily. ABCF family. EF3 (TC 3.A.1.121) subfamily.</text>
</comment>
<sequence length="1329" mass="148540">MSSTTTTREQRREDVEQFVHEFLRSKSVDEEVLEYVKDLLLDLIFEEEEENETPDVESISENVGDMLEAFVTEEEVRDMCANALVRAKMRGRAEEDARRNEGEENGETETKKQKTFLVDLQNIILGFGAKILLKPTALRLEKMKRYGIVGQNGAGKTTLMNRIAAKDILGFPEDVNVVFVRHEILSLSNATVSEFAREKEEESGGRGDETASSSEACLKEVGFDNKMMGKRVNELSGGWRMRLAIAAAMTQQADLLLLDEPTNHLDVDAVEWLANFLIASNSTVLVVSHDYDFLAKVCTDIVHFENQKLTVFDGGFPGFRAKKPNLVLPRMKKETLDAISKHAEENGLDVDDGSNDGMRGDASSLDKSKELARREALGLENTAGLVSAMNKGAMTIGGSNGVGKNEINGGIRGSSEKPLLVFPDPGVLDGIKNRGQVVMRLDDVTFKYDGGEKNILEQVCVRAYLGSRVAIVGANGAGKTTLMKNIVGEIEPQSGTIWKHHNLRIAYVSQHSMHHLESNLHLTPKEYIQTRFFLGRDKELAAMKTMKLTEEEESARLQRGNVNEILGRAVKGGELCYEVRKNGDRPGVTKWEPAKFLHRDSYCKKMCLNFDETYKAMQSGLDVRPLTSTEVYKHLADFGISTELGDGNIRRMSGGQKSRLVLAAAMWNKPHVICLDEPTNYLDNETLKALIFALKKFRGGVLTISHNAAFVGEVCSDTWRVFQGKVASSEDERRGVGSAKVGGSRRKRLEREKRNDESPGTANDGNEDNSETISEEDDDDDVDRTVTGVLASRETALDVKIERFSMQVNGQELISECNLELNHGRRYGLIGQNGCGKSNLLSAIAKREIPIPEHVDIYHLREEAAPSDRTALESVVDHVKLEIEKLRKKEEDLMANYGPGDERLQLIYERLEELDPSMFETKAAELLFGLGFDKDMMQRSTKDMSGGWRMRVSLARALFAAPALLLLDEPTNHLDLSAVVWLENYLAKYDKCLVVVSHSQDFLDGVCTHIIRLTNTKLTYYNGDYETFQRTRASEDLVNQRKYDKEQAEVKAIKEFIAKAGTFEDKMKLANSRQKVLDKMIAAGLTPEPSEERNSFRFKFPDCGAKIAPPVLPFKDVTFRYPGTEIDILKNVDFGIDMDSRVALVGPNGAGKSTLLKLLAQDLQPTTGVVERRNGVIVGRYTQHSFESLDPRSTPLEFFSGTFQDMKKLDDYWRSYLGTYGISGKTQTKPIALLSAGQQSRLVFAMICLSKPNILLLDEPTNHLDIDAIDGLADAINEYSGGLVLVSHDFRLIEKVAKEIWLCENQQVTKMTKSIRDYKKSLAKRKLSK</sequence>
<evidence type="ECO:0000256" key="5">
    <source>
        <dbReference type="ARBA" id="ARBA00022840"/>
    </source>
</evidence>
<dbReference type="OrthoDB" id="495231at2759"/>
<feature type="region of interest" description="Disordered" evidence="8">
    <location>
        <begin position="91"/>
        <end position="110"/>
    </location>
</feature>
<organism evidence="10 11">
    <name type="scientific">Bathycoccus prasinos</name>
    <dbReference type="NCBI Taxonomy" id="41875"/>
    <lineage>
        <taxon>Eukaryota</taxon>
        <taxon>Viridiplantae</taxon>
        <taxon>Chlorophyta</taxon>
        <taxon>Mamiellophyceae</taxon>
        <taxon>Mamiellales</taxon>
        <taxon>Bathycoccaceae</taxon>
        <taxon>Bathycoccus</taxon>
    </lineage>
</organism>
<feature type="domain" description="ABC transporter" evidence="9">
    <location>
        <begin position="118"/>
        <end position="331"/>
    </location>
</feature>
<gene>
    <name evidence="10" type="ORF">Bathy02g03990</name>
</gene>
<dbReference type="PANTHER" id="PTHR19211:SF15">
    <property type="entry name" value="ATP-BINDING CASSETTE SUB-FAMILY F MEMBER 2"/>
    <property type="match status" value="1"/>
</dbReference>
<dbReference type="InterPro" id="IPR003439">
    <property type="entry name" value="ABC_transporter-like_ATP-bd"/>
</dbReference>
<feature type="domain" description="ABC transporter" evidence="9">
    <location>
        <begin position="439"/>
        <end position="748"/>
    </location>
</feature>
<dbReference type="PANTHER" id="PTHR19211">
    <property type="entry name" value="ATP-BINDING TRANSPORT PROTEIN-RELATED"/>
    <property type="match status" value="1"/>
</dbReference>
<reference evidence="10 11" key="1">
    <citation type="submission" date="2011-10" db="EMBL/GenBank/DDBJ databases">
        <authorList>
            <person name="Genoscope - CEA"/>
        </authorList>
    </citation>
    <scope>NUCLEOTIDE SEQUENCE [LARGE SCALE GENOMIC DNA]</scope>
    <source>
        <strain evidence="10 11">RCC 1105</strain>
    </source>
</reference>
<dbReference type="InterPro" id="IPR017871">
    <property type="entry name" value="ABC_transporter-like_CS"/>
</dbReference>
<dbReference type="eggNOG" id="KOG0927">
    <property type="taxonomic scope" value="Eukaryota"/>
</dbReference>
<dbReference type="EMBL" id="FO082277">
    <property type="protein sequence ID" value="CCO14942.1"/>
    <property type="molecule type" value="Genomic_DNA"/>
</dbReference>
<feature type="region of interest" description="Disordered" evidence="8">
    <location>
        <begin position="343"/>
        <end position="365"/>
    </location>
</feature>
<evidence type="ECO:0000256" key="3">
    <source>
        <dbReference type="ARBA" id="ARBA00022737"/>
    </source>
</evidence>
<dbReference type="Gene3D" id="3.40.50.300">
    <property type="entry name" value="P-loop containing nucleotide triphosphate hydrolases"/>
    <property type="match status" value="4"/>
</dbReference>
<keyword evidence="7" id="KW-0175">Coiled coil</keyword>
<feature type="coiled-coil region" evidence="7">
    <location>
        <begin position="869"/>
        <end position="896"/>
    </location>
</feature>
<dbReference type="Pfam" id="PF00005">
    <property type="entry name" value="ABC_tran"/>
    <property type="match status" value="4"/>
</dbReference>
<dbReference type="GO" id="GO:0005737">
    <property type="term" value="C:cytoplasm"/>
    <property type="evidence" value="ECO:0007669"/>
    <property type="project" value="UniProtKB-SubCell"/>
</dbReference>
<dbReference type="InterPro" id="IPR050611">
    <property type="entry name" value="ABCF"/>
</dbReference>
<dbReference type="STRING" id="41875.K8EAR4"/>
<dbReference type="InterPro" id="IPR032781">
    <property type="entry name" value="ABC_tran_Xtn"/>
</dbReference>
<dbReference type="SUPFAM" id="SSF52540">
    <property type="entry name" value="P-loop containing nucleoside triphosphate hydrolases"/>
    <property type="match status" value="4"/>
</dbReference>
<dbReference type="InterPro" id="IPR027417">
    <property type="entry name" value="P-loop_NTPase"/>
</dbReference>
<evidence type="ECO:0000256" key="4">
    <source>
        <dbReference type="ARBA" id="ARBA00022741"/>
    </source>
</evidence>
<dbReference type="GO" id="GO:0005524">
    <property type="term" value="F:ATP binding"/>
    <property type="evidence" value="ECO:0007669"/>
    <property type="project" value="UniProtKB-KW"/>
</dbReference>